<dbReference type="EC" id="4.2.1.1" evidence="4 10"/>
<dbReference type="Proteomes" id="UP000038750">
    <property type="component" value="Unassembled WGS sequence"/>
</dbReference>
<dbReference type="EMBL" id="NHOI01000025">
    <property type="protein sequence ID" value="OVZ84601.1"/>
    <property type="molecule type" value="Genomic_DNA"/>
</dbReference>
<dbReference type="Proteomes" id="UP000196440">
    <property type="component" value="Unassembled WGS sequence"/>
</dbReference>
<evidence type="ECO:0000256" key="3">
    <source>
        <dbReference type="ARBA" id="ARBA00010718"/>
    </source>
</evidence>
<comment type="similarity">
    <text evidence="3 10">Belongs to the alpha-carbonic anhydrase family.</text>
</comment>
<keyword evidence="7 10" id="KW-0862">Zinc</keyword>
<accession>A0A0T9N2E9</accession>
<evidence type="ECO:0000313" key="14">
    <source>
        <dbReference type="Proteomes" id="UP000038750"/>
    </source>
</evidence>
<reference evidence="13 15" key="2">
    <citation type="submission" date="2017-05" db="EMBL/GenBank/DDBJ databases">
        <title>Whole genome sequencing of Yersinia kristensenii.</title>
        <authorList>
            <person name="Campioni F."/>
        </authorList>
    </citation>
    <scope>NUCLEOTIDE SEQUENCE [LARGE SCALE GENOMIC DNA]</scope>
    <source>
        <strain evidence="13 15">CFSAN060536</strain>
    </source>
</reference>
<dbReference type="SUPFAM" id="SSF51069">
    <property type="entry name" value="Carbonic anhydrase"/>
    <property type="match status" value="1"/>
</dbReference>
<evidence type="ECO:0000256" key="4">
    <source>
        <dbReference type="ARBA" id="ARBA00012925"/>
    </source>
</evidence>
<evidence type="ECO:0000256" key="2">
    <source>
        <dbReference type="ARBA" id="ARBA00002904"/>
    </source>
</evidence>
<evidence type="ECO:0000256" key="10">
    <source>
        <dbReference type="RuleBase" id="RU367011"/>
    </source>
</evidence>
<dbReference type="RefSeq" id="WP_042568272.1">
    <property type="nucleotide sequence ID" value="NZ_CABHXO010000140.1"/>
</dbReference>
<sequence length="244" mass="27016">MKGQLLVAALLAASFSVCASEHAHWGYEGQEDPAHWGKLSPDFSLCETGKNQSPINIHGALKTHHDQLELTFQPGKQQIVNNGHTIQVNVSAGNTLKLDGDTFTLQQFHFHAPSENEIDGKQFPLEAHFVYKDKDGALAVLALMFQEGQANPQLSQAWQQMPTAIDQMAILNKPIDIKALLPKQFNFYRFSGSLTTPPCSEGVSWMVLEQPVSASAEQINQFRSVVHHTNNRPVQPLNGRVIID</sequence>
<dbReference type="STRING" id="631.CH53_274"/>
<name>A0A0T9N2E9_YERIN</name>
<evidence type="ECO:0000256" key="7">
    <source>
        <dbReference type="ARBA" id="ARBA00022833"/>
    </source>
</evidence>
<protein>
    <recommendedName>
        <fullName evidence="5 10">Carbonic anhydrase</fullName>
        <ecNumber evidence="4 10">4.2.1.1</ecNumber>
    </recommendedName>
</protein>
<dbReference type="PROSITE" id="PS51144">
    <property type="entry name" value="ALPHA_CA_2"/>
    <property type="match status" value="1"/>
</dbReference>
<dbReference type="eggNOG" id="COG3338">
    <property type="taxonomic scope" value="Bacteria"/>
</dbReference>
<gene>
    <name evidence="12" type="primary">cah</name>
    <name evidence="13" type="ORF">CBW57_15920</name>
    <name evidence="12" type="ORF">ERS008530_04501</name>
</gene>
<dbReference type="InterPro" id="IPR018338">
    <property type="entry name" value="Carbonic_anhydrase_a-class_CS"/>
</dbReference>
<comment type="function">
    <text evidence="2 10">Reversible hydration of carbon dioxide.</text>
</comment>
<dbReference type="PANTHER" id="PTHR18952:SF265">
    <property type="entry name" value="CARBONIC ANHYDRASE"/>
    <property type="match status" value="1"/>
</dbReference>
<evidence type="ECO:0000313" key="15">
    <source>
        <dbReference type="Proteomes" id="UP000196440"/>
    </source>
</evidence>
<dbReference type="InterPro" id="IPR041891">
    <property type="entry name" value="Alpha_CA_prokaryot-like"/>
</dbReference>
<evidence type="ECO:0000313" key="12">
    <source>
        <dbReference type="EMBL" id="CNG71746.1"/>
    </source>
</evidence>
<dbReference type="GO" id="GO:0004089">
    <property type="term" value="F:carbonate dehydratase activity"/>
    <property type="evidence" value="ECO:0007669"/>
    <property type="project" value="UniProtKB-UniRule"/>
</dbReference>
<dbReference type="KEGG" id="yin:CH53_274"/>
<keyword evidence="6 10" id="KW-0479">Metal-binding</keyword>
<evidence type="ECO:0000313" key="13">
    <source>
        <dbReference type="EMBL" id="OVZ84601.1"/>
    </source>
</evidence>
<dbReference type="OrthoDB" id="5327615at2"/>
<feature type="domain" description="Alpha-carbonic anhydrase" evidence="11">
    <location>
        <begin position="23"/>
        <end position="244"/>
    </location>
</feature>
<evidence type="ECO:0000256" key="6">
    <source>
        <dbReference type="ARBA" id="ARBA00022723"/>
    </source>
</evidence>
<dbReference type="Pfam" id="PF00194">
    <property type="entry name" value="Carb_anhydrase"/>
    <property type="match status" value="1"/>
</dbReference>
<evidence type="ECO:0000256" key="8">
    <source>
        <dbReference type="ARBA" id="ARBA00023239"/>
    </source>
</evidence>
<keyword evidence="10" id="KW-0732">Signal</keyword>
<reference evidence="12 14" key="1">
    <citation type="submission" date="2015-03" db="EMBL/GenBank/DDBJ databases">
        <authorList>
            <person name="Murphy D."/>
        </authorList>
    </citation>
    <scope>NUCLEOTIDE SEQUENCE [LARGE SCALE GENOMIC DNA]</scope>
    <source>
        <strain evidence="12 14">BR165/97</strain>
    </source>
</reference>
<dbReference type="GO" id="GO:0008270">
    <property type="term" value="F:zinc ion binding"/>
    <property type="evidence" value="ECO:0007669"/>
    <property type="project" value="UniProtKB-UniRule"/>
</dbReference>
<evidence type="ECO:0000256" key="9">
    <source>
        <dbReference type="ARBA" id="ARBA00048348"/>
    </source>
</evidence>
<comment type="cofactor">
    <cofactor evidence="1 10">
        <name>Zn(2+)</name>
        <dbReference type="ChEBI" id="CHEBI:29105"/>
    </cofactor>
</comment>
<dbReference type="Gene3D" id="3.10.200.10">
    <property type="entry name" value="Alpha carbonic anhydrase"/>
    <property type="match status" value="1"/>
</dbReference>
<evidence type="ECO:0000256" key="1">
    <source>
        <dbReference type="ARBA" id="ARBA00001947"/>
    </source>
</evidence>
<dbReference type="CDD" id="cd03124">
    <property type="entry name" value="alpha_CA_prokaryotic_like"/>
    <property type="match status" value="1"/>
</dbReference>
<evidence type="ECO:0000259" key="11">
    <source>
        <dbReference type="PROSITE" id="PS51144"/>
    </source>
</evidence>
<keyword evidence="8 10" id="KW-0456">Lyase</keyword>
<dbReference type="InterPro" id="IPR001148">
    <property type="entry name" value="CA_dom"/>
</dbReference>
<dbReference type="PROSITE" id="PS00162">
    <property type="entry name" value="ALPHA_CA_1"/>
    <property type="match status" value="1"/>
</dbReference>
<dbReference type="InterPro" id="IPR023561">
    <property type="entry name" value="Carbonic_anhydrase_a-class"/>
</dbReference>
<dbReference type="InterPro" id="IPR036398">
    <property type="entry name" value="CA_dom_sf"/>
</dbReference>
<proteinExistence type="inferred from homology"/>
<comment type="catalytic activity">
    <reaction evidence="9 10">
        <text>hydrogencarbonate + H(+) = CO2 + H2O</text>
        <dbReference type="Rhea" id="RHEA:10748"/>
        <dbReference type="ChEBI" id="CHEBI:15377"/>
        <dbReference type="ChEBI" id="CHEBI:15378"/>
        <dbReference type="ChEBI" id="CHEBI:16526"/>
        <dbReference type="ChEBI" id="CHEBI:17544"/>
        <dbReference type="EC" id="4.2.1.1"/>
    </reaction>
</comment>
<dbReference type="SMART" id="SM01057">
    <property type="entry name" value="Carb_anhydrase"/>
    <property type="match status" value="1"/>
</dbReference>
<dbReference type="PANTHER" id="PTHR18952">
    <property type="entry name" value="CARBONIC ANHYDRASE"/>
    <property type="match status" value="1"/>
</dbReference>
<organism evidence="12 14">
    <name type="scientific">Yersinia intermedia</name>
    <dbReference type="NCBI Taxonomy" id="631"/>
    <lineage>
        <taxon>Bacteria</taxon>
        <taxon>Pseudomonadati</taxon>
        <taxon>Pseudomonadota</taxon>
        <taxon>Gammaproteobacteria</taxon>
        <taxon>Enterobacterales</taxon>
        <taxon>Yersiniaceae</taxon>
        <taxon>Yersinia</taxon>
    </lineage>
</organism>
<feature type="signal peptide" evidence="10">
    <location>
        <begin position="1"/>
        <end position="19"/>
    </location>
</feature>
<evidence type="ECO:0000256" key="5">
    <source>
        <dbReference type="ARBA" id="ARBA00014628"/>
    </source>
</evidence>
<dbReference type="EMBL" id="CPZJ01000029">
    <property type="protein sequence ID" value="CNG71746.1"/>
    <property type="molecule type" value="Genomic_DNA"/>
</dbReference>
<feature type="chain" id="PRO_5015046389" description="Carbonic anhydrase" evidence="10">
    <location>
        <begin position="20"/>
        <end position="244"/>
    </location>
</feature>
<dbReference type="AlphaFoldDB" id="A0A0T9N2E9"/>